<dbReference type="Proteomes" id="UP000192743">
    <property type="component" value="Plasmid p130548"/>
</dbReference>
<dbReference type="EMBL" id="CP015252">
    <property type="protein sequence ID" value="AOM14399.1"/>
    <property type="molecule type" value="Genomic_DNA"/>
</dbReference>
<evidence type="ECO:0000256" key="1">
    <source>
        <dbReference type="SAM" id="SignalP"/>
    </source>
</evidence>
<keyword evidence="2" id="KW-0614">Plasmid</keyword>
<geneLocation type="plasmid" evidence="2">
    <name>p130548</name>
</geneLocation>
<gene>
    <name evidence="2" type="ORF">BTI247_60690</name>
    <name evidence="3" type="ORF">BTI247_61480</name>
</gene>
<evidence type="ECO:0000313" key="2">
    <source>
        <dbReference type="EMBL" id="AOM14399.1"/>
    </source>
</evidence>
<dbReference type="EMBL" id="CP015252">
    <property type="protein sequence ID" value="AOM14478.1"/>
    <property type="molecule type" value="Genomic_DNA"/>
</dbReference>
<geneLocation type="plasmid" evidence="4">
    <name>p130548 sequence</name>
</geneLocation>
<protein>
    <submittedName>
        <fullName evidence="2">Uncharacterized protein</fullName>
    </submittedName>
</protein>
<dbReference type="AlphaFoldDB" id="A0A9W3T042"/>
<evidence type="ECO:0000313" key="3">
    <source>
        <dbReference type="EMBL" id="AOM14478.1"/>
    </source>
</evidence>
<accession>A0A9W3T042</accession>
<sequence>MILQREKMLKFVVSIALLFTFLFPSPFTYADVTQEDLNNYGNNHAYQNNGWNYNHISGLFRVGNQYYIEIMNNGIPTAVFLDPNHLFSHNYAINRSTTSGHSNSDIHSVFLDLSDNEFLDVVRTGLTQIMNGRNMGASIDTSIPDRITFSVPSNLLGRNLQAYNLHQNRVGYSNRVIQLSNFDLVIVLGTDYNSGGLRLVSAYPSSRIMPPPAIPSFVPGLAYTAPLVSEIERLLNIVYAPGSAGAYVGGAWMVAQHLFSWWLNSHSMCGAGGSDLSGKRKRDVSSKSCTLPAKILPSGKQLPVSYSLPYHLVQEDGSAVGIKSHIFTSDELGMMESEKEATKVIIESAHSTEPLVKSGDSVYIRIETENGQSFYLMPDGRISRDSDAIFSLEYENGDVKLTHKISGKIISFNNTQPLSLQAVVLKKPEDEYKGSVAKFEKTSTCL</sequence>
<proteinExistence type="predicted"/>
<keyword evidence="1" id="KW-0732">Signal</keyword>
<name>A0A9W3T042_BACTU</name>
<organism evidence="2 4">
    <name type="scientific">Bacillus thuringiensis Bt18247</name>
    <dbReference type="NCBI Taxonomy" id="1423143"/>
    <lineage>
        <taxon>Bacteria</taxon>
        <taxon>Bacillati</taxon>
        <taxon>Bacillota</taxon>
        <taxon>Bacilli</taxon>
        <taxon>Bacillales</taxon>
        <taxon>Bacillaceae</taxon>
        <taxon>Bacillus</taxon>
        <taxon>Bacillus cereus group</taxon>
    </lineage>
</organism>
<feature type="signal peptide" evidence="1">
    <location>
        <begin position="1"/>
        <end position="30"/>
    </location>
</feature>
<feature type="chain" id="PRO_5040656892" evidence="1">
    <location>
        <begin position="31"/>
        <end position="446"/>
    </location>
</feature>
<reference evidence="2 4" key="1">
    <citation type="submission" date="2016-02" db="EMBL/GenBank/DDBJ databases">
        <title>Comparative analysis of three nematocidal Bacillus thuringiensis strains.</title>
        <authorList>
            <person name="Hollensteiner J."/>
            <person name="Kloesener M."/>
            <person name="Bunk B."/>
            <person name="Sproeer C."/>
            <person name="Rosenstiel P."/>
            <person name="Schulte-Iserlohe R."/>
            <person name="Schulenburg H."/>
            <person name="Liesegang H."/>
        </authorList>
    </citation>
    <scope>NUCLEOTIDE SEQUENCE [LARGE SCALE GENOMIC DNA]</scope>
    <source>
        <strain evidence="2 4">Bt18247</strain>
        <plasmid evidence="2">p130548</plasmid>
        <plasmid evidence="4">p130548 sequence</plasmid>
    </source>
</reference>
<evidence type="ECO:0000313" key="4">
    <source>
        <dbReference type="Proteomes" id="UP000192743"/>
    </source>
</evidence>